<evidence type="ECO:0000313" key="1">
    <source>
        <dbReference type="EMBL" id="ABM55253.1"/>
    </source>
</evidence>
<organism evidence="1 2">
    <name type="scientific">Campylobacter jejuni subsp. jejuni serotype O:23/36 (strain 81-176)</name>
    <dbReference type="NCBI Taxonomy" id="354242"/>
    <lineage>
        <taxon>Bacteria</taxon>
        <taxon>Pseudomonadati</taxon>
        <taxon>Campylobacterota</taxon>
        <taxon>Epsilonproteobacteria</taxon>
        <taxon>Campylobacterales</taxon>
        <taxon>Campylobacteraceae</taxon>
        <taxon>Campylobacter</taxon>
    </lineage>
</organism>
<dbReference type="Proteomes" id="UP000000646">
    <property type="component" value="Chromosome"/>
</dbReference>
<dbReference type="KEGG" id="cjj:CJJ81176_1709"/>
<sequence length="40" mass="4618">MSILLLQNGHSFSIVFKFELYSIEKKFSQNEHFVSLVSIG</sequence>
<protein>
    <submittedName>
        <fullName evidence="1">Uncharacterized protein</fullName>
    </submittedName>
</protein>
<evidence type="ECO:0000313" key="2">
    <source>
        <dbReference type="Proteomes" id="UP000000646"/>
    </source>
</evidence>
<proteinExistence type="predicted"/>
<dbReference type="AlphaFoldDB" id="A0A0H3ACS4"/>
<dbReference type="HOGENOM" id="CLU_3286427_0_0_7"/>
<accession>A0A0H3ACS4</accession>
<gene>
    <name evidence="1" type="ordered locus">CJJ81176_1709</name>
</gene>
<name>A0A0H3ACS4_CAMJJ</name>
<dbReference type="EMBL" id="CP000538">
    <property type="protein sequence ID" value="ABM55253.1"/>
    <property type="molecule type" value="Genomic_DNA"/>
</dbReference>
<reference evidence="2" key="1">
    <citation type="submission" date="2006-12" db="EMBL/GenBank/DDBJ databases">
        <authorList>
            <person name="Fouts D.E."/>
            <person name="Nelson K.E."/>
            <person name="Sebastian Y."/>
        </authorList>
    </citation>
    <scope>NUCLEOTIDE SEQUENCE [LARGE SCALE GENOMIC DNA]</scope>
    <source>
        <strain evidence="2">81-176</strain>
    </source>
</reference>